<feature type="transmembrane region" description="Helical" evidence="2">
    <location>
        <begin position="497"/>
        <end position="516"/>
    </location>
</feature>
<reference evidence="4 5" key="1">
    <citation type="submission" date="2019-02" db="EMBL/GenBank/DDBJ databases">
        <title>Deep-cultivation of Planctomycetes and their phenomic and genomic characterization uncovers novel biology.</title>
        <authorList>
            <person name="Wiegand S."/>
            <person name="Jogler M."/>
            <person name="Boedeker C."/>
            <person name="Pinto D."/>
            <person name="Vollmers J."/>
            <person name="Rivas-Marin E."/>
            <person name="Kohn T."/>
            <person name="Peeters S.H."/>
            <person name="Heuer A."/>
            <person name="Rast P."/>
            <person name="Oberbeckmann S."/>
            <person name="Bunk B."/>
            <person name="Jeske O."/>
            <person name="Meyerdierks A."/>
            <person name="Storesund J.E."/>
            <person name="Kallscheuer N."/>
            <person name="Luecker S."/>
            <person name="Lage O.M."/>
            <person name="Pohl T."/>
            <person name="Merkel B.J."/>
            <person name="Hornburger P."/>
            <person name="Mueller R.-W."/>
            <person name="Bruemmer F."/>
            <person name="Labrenz M."/>
            <person name="Spormann A.M."/>
            <person name="Op Den Camp H."/>
            <person name="Overmann J."/>
            <person name="Amann R."/>
            <person name="Jetten M.S.M."/>
            <person name="Mascher T."/>
            <person name="Medema M.H."/>
            <person name="Devos D.P."/>
            <person name="Kaster A.-K."/>
            <person name="Ovreas L."/>
            <person name="Rohde M."/>
            <person name="Galperin M.Y."/>
            <person name="Jogler C."/>
        </authorList>
    </citation>
    <scope>NUCLEOTIDE SEQUENCE [LARGE SCALE GENOMIC DNA]</scope>
    <source>
        <strain evidence="4 5">Poly41</strain>
    </source>
</reference>
<organism evidence="4 5">
    <name type="scientific">Novipirellula artificiosorum</name>
    <dbReference type="NCBI Taxonomy" id="2528016"/>
    <lineage>
        <taxon>Bacteria</taxon>
        <taxon>Pseudomonadati</taxon>
        <taxon>Planctomycetota</taxon>
        <taxon>Planctomycetia</taxon>
        <taxon>Pirellulales</taxon>
        <taxon>Pirellulaceae</taxon>
        <taxon>Novipirellula</taxon>
    </lineage>
</organism>
<name>A0A5C6E1C6_9BACT</name>
<feature type="signal peptide" evidence="3">
    <location>
        <begin position="1"/>
        <end position="17"/>
    </location>
</feature>
<keyword evidence="2" id="KW-0472">Membrane</keyword>
<keyword evidence="5" id="KW-1185">Reference proteome</keyword>
<feature type="transmembrane region" description="Helical" evidence="2">
    <location>
        <begin position="523"/>
        <end position="542"/>
    </location>
</feature>
<proteinExistence type="predicted"/>
<gene>
    <name evidence="4" type="ORF">Poly41_09790</name>
</gene>
<keyword evidence="2" id="KW-1133">Transmembrane helix</keyword>
<comment type="caution">
    <text evidence="4">The sequence shown here is derived from an EMBL/GenBank/DDBJ whole genome shotgun (WGS) entry which is preliminary data.</text>
</comment>
<feature type="region of interest" description="Disordered" evidence="1">
    <location>
        <begin position="770"/>
        <end position="794"/>
    </location>
</feature>
<dbReference type="InterPro" id="IPR029062">
    <property type="entry name" value="Class_I_gatase-like"/>
</dbReference>
<dbReference type="AlphaFoldDB" id="A0A5C6E1C6"/>
<dbReference type="Proteomes" id="UP000319143">
    <property type="component" value="Unassembled WGS sequence"/>
</dbReference>
<accession>A0A5C6E1C6</accession>
<sequence length="794" mass="87845" precursor="true">MRRLPLFFLLLSSLLIAGCEGCRSDPTQEEEEKKKAPLAAFTAKPTRVFPDGMVTPDGLVKPGHWLTASQQIRSNKEDSRGELQTQVAISAGTAQAANRIDSPLQNVRPVVLPKGQQRRFDYRVLAPRAKTATQRMLLDSTFVASGRTSTFPTSPQPREFKTLSSEEYFFVILTARPERFAKLQVADWRRPFRSDLDFESKAANYHIVIPRSGELQPLSETMLDWTSTAVLLWDDVSPDALTPGQLRALRDWVHFGGQLIVNGAIASESIANTAAADLLPIRPRGNVELDSDAGAELLSKWAVATDRSTDNQIALLKSQSGRIAVEGLEAEDALPIDGTGGLILARRAGRGRVVQTRFDLMSDWMTNWQSYDSFFNAVILDRPRRQLTSKEMSLVQRYIDLDRTDTHPTMNTKFRLASRDDVLRRQLPELVLDEREAGPRTPSPRAEIAKPAESIDVLTRVDPFAGTSSWSSDSDTISLCEDILKRESGIEIPSSQLVIRSLGFYLLALVPVNYLVFRLLGRLEYAWLATPVIALVGAIWVARAARLDIGFARSQTEIAVLETQPSYPRAHLSRVVAIYNSLSSQYDFGFKTVDAAADALRPSRDSTSSRPMVFRTDFDEGPHLAGVAVDSNDTEMIHVEQILDLGGGIYQRDDQLFNDTDYELLDAMVSAKDDAGQVRVAVLGSVLPNSKAKLRFRSADQVSVPNNLPLQSRRLMSRLLNSAAIPEASARMVARIDASMPTMSVVPQANQATAQTVVLAHLSHPPFRKRQADVNLPSDFRSSLPDYGESSDSN</sequence>
<evidence type="ECO:0008006" key="6">
    <source>
        <dbReference type="Google" id="ProtNLM"/>
    </source>
</evidence>
<dbReference type="SUPFAM" id="SSF52317">
    <property type="entry name" value="Class I glutamine amidotransferase-like"/>
    <property type="match status" value="1"/>
</dbReference>
<protein>
    <recommendedName>
        <fullName evidence="6">DUF4350 domain-containing protein</fullName>
    </recommendedName>
</protein>
<evidence type="ECO:0000313" key="5">
    <source>
        <dbReference type="Proteomes" id="UP000319143"/>
    </source>
</evidence>
<keyword evidence="3" id="KW-0732">Signal</keyword>
<dbReference type="OrthoDB" id="222878at2"/>
<evidence type="ECO:0000313" key="4">
    <source>
        <dbReference type="EMBL" id="TWU42680.1"/>
    </source>
</evidence>
<dbReference type="PROSITE" id="PS51257">
    <property type="entry name" value="PROKAR_LIPOPROTEIN"/>
    <property type="match status" value="1"/>
</dbReference>
<feature type="chain" id="PRO_5023035889" description="DUF4350 domain-containing protein" evidence="3">
    <location>
        <begin position="18"/>
        <end position="794"/>
    </location>
</feature>
<evidence type="ECO:0000256" key="1">
    <source>
        <dbReference type="SAM" id="MobiDB-lite"/>
    </source>
</evidence>
<dbReference type="EMBL" id="SJPV01000001">
    <property type="protein sequence ID" value="TWU42680.1"/>
    <property type="molecule type" value="Genomic_DNA"/>
</dbReference>
<evidence type="ECO:0000256" key="2">
    <source>
        <dbReference type="SAM" id="Phobius"/>
    </source>
</evidence>
<dbReference type="Gene3D" id="3.40.50.880">
    <property type="match status" value="1"/>
</dbReference>
<evidence type="ECO:0000256" key="3">
    <source>
        <dbReference type="SAM" id="SignalP"/>
    </source>
</evidence>
<dbReference type="RefSeq" id="WP_146524686.1">
    <property type="nucleotide sequence ID" value="NZ_SJPV01000001.1"/>
</dbReference>
<keyword evidence="2" id="KW-0812">Transmembrane</keyword>